<reference evidence="1" key="1">
    <citation type="submission" date="2023-04" db="EMBL/GenBank/DDBJ databases">
        <title>Candida boidinii NBRC 10035.</title>
        <authorList>
            <person name="Ichikawa N."/>
            <person name="Sato H."/>
            <person name="Tonouchi N."/>
        </authorList>
    </citation>
    <scope>NUCLEOTIDE SEQUENCE</scope>
    <source>
        <strain evidence="1">NBRC 10035</strain>
    </source>
</reference>
<evidence type="ECO:0000313" key="2">
    <source>
        <dbReference type="Proteomes" id="UP001165120"/>
    </source>
</evidence>
<dbReference type="EMBL" id="BSXN01000202">
    <property type="protein sequence ID" value="GME67580.1"/>
    <property type="molecule type" value="Genomic_DNA"/>
</dbReference>
<evidence type="ECO:0000313" key="1">
    <source>
        <dbReference type="EMBL" id="GME67580.1"/>
    </source>
</evidence>
<dbReference type="AlphaFoldDB" id="A0A9W6SWH5"/>
<dbReference type="Proteomes" id="UP001165120">
    <property type="component" value="Unassembled WGS sequence"/>
</dbReference>
<comment type="caution">
    <text evidence="1">The sequence shown here is derived from an EMBL/GenBank/DDBJ whole genome shotgun (WGS) entry which is preliminary data.</text>
</comment>
<name>A0A9W6SWH5_CANBO</name>
<accession>A0A9W6SWH5</accession>
<protein>
    <submittedName>
        <fullName evidence="1">Unnamed protein product</fullName>
    </submittedName>
</protein>
<keyword evidence="2" id="KW-1185">Reference proteome</keyword>
<proteinExistence type="predicted"/>
<gene>
    <name evidence="1" type="ORF">Cboi02_000097600</name>
</gene>
<organism evidence="1 2">
    <name type="scientific">Candida boidinii</name>
    <name type="common">Yeast</name>
    <dbReference type="NCBI Taxonomy" id="5477"/>
    <lineage>
        <taxon>Eukaryota</taxon>
        <taxon>Fungi</taxon>
        <taxon>Dikarya</taxon>
        <taxon>Ascomycota</taxon>
        <taxon>Saccharomycotina</taxon>
        <taxon>Pichiomycetes</taxon>
        <taxon>Pichiales</taxon>
        <taxon>Pichiaceae</taxon>
        <taxon>Ogataea</taxon>
        <taxon>Ogataea/Candida clade</taxon>
    </lineage>
</organism>
<sequence length="73" mass="8432">MVCKSFKLLPLPFIIDQLAFKDESDYSEFLKNNGLEQLEQFTSEDKLDCSKAKFIVEGVRGKKFKKIDIKGQI</sequence>